<dbReference type="Gene3D" id="3.40.50.200">
    <property type="entry name" value="Peptidase S8/S53 domain"/>
    <property type="match status" value="1"/>
</dbReference>
<comment type="caution">
    <text evidence="1">The sequence shown here is derived from an EMBL/GenBank/DDBJ whole genome shotgun (WGS) entry which is preliminary data.</text>
</comment>
<dbReference type="Proteomes" id="UP000758856">
    <property type="component" value="Unassembled WGS sequence"/>
</dbReference>
<evidence type="ECO:0008006" key="3">
    <source>
        <dbReference type="Google" id="ProtNLM"/>
    </source>
</evidence>
<dbReference type="InterPro" id="IPR036852">
    <property type="entry name" value="Peptidase_S8/S53_dom_sf"/>
</dbReference>
<accession>A0ABS2T3M4</accession>
<protein>
    <recommendedName>
        <fullName evidence="3">Peptidase S8/S53 domain-containing protein</fullName>
    </recommendedName>
</protein>
<dbReference type="SUPFAM" id="SSF52743">
    <property type="entry name" value="Subtilisin-like"/>
    <property type="match status" value="1"/>
</dbReference>
<evidence type="ECO:0000313" key="1">
    <source>
        <dbReference type="EMBL" id="MBM7850281.1"/>
    </source>
</evidence>
<organism evidence="1 2">
    <name type="scientific">Methylopila capsulata</name>
    <dbReference type="NCBI Taxonomy" id="61654"/>
    <lineage>
        <taxon>Bacteria</taxon>
        <taxon>Pseudomonadati</taxon>
        <taxon>Pseudomonadota</taxon>
        <taxon>Alphaproteobacteria</taxon>
        <taxon>Hyphomicrobiales</taxon>
        <taxon>Methylopilaceae</taxon>
        <taxon>Methylopila</taxon>
    </lineage>
</organism>
<reference evidence="1 2" key="1">
    <citation type="submission" date="2021-01" db="EMBL/GenBank/DDBJ databases">
        <title>Genomic Encyclopedia of Type Strains, Phase IV (KMG-IV): sequencing the most valuable type-strain genomes for metagenomic binning, comparative biology and taxonomic classification.</title>
        <authorList>
            <person name="Goeker M."/>
        </authorList>
    </citation>
    <scope>NUCLEOTIDE SEQUENCE [LARGE SCALE GENOMIC DNA]</scope>
    <source>
        <strain evidence="1 2">DSM 6130</strain>
    </source>
</reference>
<keyword evidence="2" id="KW-1185">Reference proteome</keyword>
<gene>
    <name evidence="1" type="ORF">JOD31_000493</name>
</gene>
<evidence type="ECO:0000313" key="2">
    <source>
        <dbReference type="Proteomes" id="UP000758856"/>
    </source>
</evidence>
<proteinExistence type="predicted"/>
<dbReference type="RefSeq" id="WP_204948729.1">
    <property type="nucleotide sequence ID" value="NZ_BSFF01000002.1"/>
</dbReference>
<name>A0ABS2T3M4_9HYPH</name>
<sequence length="437" mass="45464">MASKPRLRSAGLLSVAIAAMLGLAGGVVGGERFGSYRDARTAESAQPPAWRGPSFDPRRYADAAVEAVVRSACASPAPFVVLDSFSFGRPANLDDDLGDPSDDADAHISHGDVVAAIAALGHGAVTTYQIDPVFNAFTLARDIAALARDVASGKVARPAAVVTSIVLPVHLDDVNRALPAEKAVSAADLRARRGDVMAALVGDGDPRNPYRIVRDALETLARFDVPVFAASGNTGPDGLVNVLALNDGVYAVGALDSAGRQTAYTSAPEMTAIWAPGQFVLSETTGGLSLTGGRDVAFAGATAPGRKALIASLVGRDPAALVRRVPASLAGPDPAGPGYRQRALRRYLEPGLYRTVDLLAAYGYEMSSANVARSLEQGPYMHYPSDAIFRLDAQGRLAFDPQGDGSEGQLMAYDATSFATPNVCPAPQRVAQRAAPR</sequence>
<dbReference type="EMBL" id="JAFBCY010000001">
    <property type="protein sequence ID" value="MBM7850281.1"/>
    <property type="molecule type" value="Genomic_DNA"/>
</dbReference>